<dbReference type="EMBL" id="JARKIB010000030">
    <property type="protein sequence ID" value="KAJ7763389.1"/>
    <property type="molecule type" value="Genomic_DNA"/>
</dbReference>
<dbReference type="AlphaFoldDB" id="A0AAD7NJ66"/>
<evidence type="ECO:0000313" key="1">
    <source>
        <dbReference type="EMBL" id="KAJ7763389.1"/>
    </source>
</evidence>
<comment type="caution">
    <text evidence="1">The sequence shown here is derived from an EMBL/GenBank/DDBJ whole genome shotgun (WGS) entry which is preliminary data.</text>
</comment>
<protein>
    <recommendedName>
        <fullName evidence="3">F-box domain-containing protein</fullName>
    </recommendedName>
</protein>
<organism evidence="1 2">
    <name type="scientific">Mycena metata</name>
    <dbReference type="NCBI Taxonomy" id="1033252"/>
    <lineage>
        <taxon>Eukaryota</taxon>
        <taxon>Fungi</taxon>
        <taxon>Dikarya</taxon>
        <taxon>Basidiomycota</taxon>
        <taxon>Agaricomycotina</taxon>
        <taxon>Agaricomycetes</taxon>
        <taxon>Agaricomycetidae</taxon>
        <taxon>Agaricales</taxon>
        <taxon>Marasmiineae</taxon>
        <taxon>Mycenaceae</taxon>
        <taxon>Mycena</taxon>
    </lineage>
</organism>
<name>A0AAD7NJ66_9AGAR</name>
<accession>A0AAD7NJ66</accession>
<gene>
    <name evidence="1" type="ORF">B0H16DRAFT_1527698</name>
</gene>
<evidence type="ECO:0008006" key="3">
    <source>
        <dbReference type="Google" id="ProtNLM"/>
    </source>
</evidence>
<proteinExistence type="predicted"/>
<keyword evidence="2" id="KW-1185">Reference proteome</keyword>
<reference evidence="1" key="1">
    <citation type="submission" date="2023-03" db="EMBL/GenBank/DDBJ databases">
        <title>Massive genome expansion in bonnet fungi (Mycena s.s.) driven by repeated elements and novel gene families across ecological guilds.</title>
        <authorList>
            <consortium name="Lawrence Berkeley National Laboratory"/>
            <person name="Harder C.B."/>
            <person name="Miyauchi S."/>
            <person name="Viragh M."/>
            <person name="Kuo A."/>
            <person name="Thoen E."/>
            <person name="Andreopoulos B."/>
            <person name="Lu D."/>
            <person name="Skrede I."/>
            <person name="Drula E."/>
            <person name="Henrissat B."/>
            <person name="Morin E."/>
            <person name="Kohler A."/>
            <person name="Barry K."/>
            <person name="LaButti K."/>
            <person name="Morin E."/>
            <person name="Salamov A."/>
            <person name="Lipzen A."/>
            <person name="Mereny Z."/>
            <person name="Hegedus B."/>
            <person name="Baldrian P."/>
            <person name="Stursova M."/>
            <person name="Weitz H."/>
            <person name="Taylor A."/>
            <person name="Grigoriev I.V."/>
            <person name="Nagy L.G."/>
            <person name="Martin F."/>
            <person name="Kauserud H."/>
        </authorList>
    </citation>
    <scope>NUCLEOTIDE SEQUENCE</scope>
    <source>
        <strain evidence="1">CBHHK182m</strain>
    </source>
</reference>
<sequence length="361" mass="39891">MSYFLNYAADLADNDGKWAASWNDLGKALRPLPSSSPLLKSLTMDLGLTVYEDAGDPLLDIDPDFSATLSQLHLPVLTTFGFSLHGVYEAPDFRLRNPAMDFTPLLLRTPLLKHLTLTIDVVCVPVDPNISYLSRLTSFTGSARNCAVILAHTPNIQKLSICIPGSTLHDVQSMLNLNPFTSAAFSPNLGPSATSLDVRAIDKTGQTVPYPLHPKLENSLDLFVAAFPNLTHLRISSFLQIEYRDVFAALPALQHLAVRLSYKVTKGKRRDAPTAVFPSHKYATEINTELRPRIPQLLSVQVRVWGDCTLSSTGCESCDEAQEQYDHAPDLLAEYEFAACKLGKDFVVIASWIYESLLRLE</sequence>
<evidence type="ECO:0000313" key="2">
    <source>
        <dbReference type="Proteomes" id="UP001215598"/>
    </source>
</evidence>
<dbReference type="Proteomes" id="UP001215598">
    <property type="component" value="Unassembled WGS sequence"/>
</dbReference>